<evidence type="ECO:0000256" key="4">
    <source>
        <dbReference type="ARBA" id="ARBA00023027"/>
    </source>
</evidence>
<feature type="domain" description="Deacetylase sirtuin-type" evidence="7">
    <location>
        <begin position="15"/>
        <end position="362"/>
    </location>
</feature>
<dbReference type="GO" id="GO:0005739">
    <property type="term" value="C:mitochondrion"/>
    <property type="evidence" value="ECO:0007669"/>
    <property type="project" value="UniProtKB-SubCell"/>
</dbReference>
<proteinExistence type="inferred from homology"/>
<protein>
    <submittedName>
        <fullName evidence="8">DHS-like NAD/FAD-binding domain-containing protein</fullName>
    </submittedName>
</protein>
<dbReference type="Gene3D" id="3.40.50.1220">
    <property type="entry name" value="TPP-binding domain"/>
    <property type="match status" value="1"/>
</dbReference>
<dbReference type="GO" id="GO:0017136">
    <property type="term" value="F:histone deacetylase activity, NAD-dependent"/>
    <property type="evidence" value="ECO:0007669"/>
    <property type="project" value="TreeGrafter"/>
</dbReference>
<dbReference type="AlphaFoldDB" id="A0AAD7NFZ7"/>
<dbReference type="PROSITE" id="PS50305">
    <property type="entry name" value="SIRTUIN"/>
    <property type="match status" value="1"/>
</dbReference>
<dbReference type="PANTHER" id="PTHR11085">
    <property type="entry name" value="NAD-DEPENDENT PROTEIN DEACYLASE SIRTUIN-5, MITOCHONDRIAL-RELATED"/>
    <property type="match status" value="1"/>
</dbReference>
<dbReference type="EMBL" id="JARKIB010000040">
    <property type="protein sequence ID" value="KAJ7759187.1"/>
    <property type="molecule type" value="Genomic_DNA"/>
</dbReference>
<name>A0AAD7NFZ7_9AGAR</name>
<keyword evidence="4" id="KW-0520">NAD</keyword>
<organism evidence="8 9">
    <name type="scientific">Mycena metata</name>
    <dbReference type="NCBI Taxonomy" id="1033252"/>
    <lineage>
        <taxon>Eukaryota</taxon>
        <taxon>Fungi</taxon>
        <taxon>Dikarya</taxon>
        <taxon>Basidiomycota</taxon>
        <taxon>Agaricomycotina</taxon>
        <taxon>Agaricomycetes</taxon>
        <taxon>Agaricomycetidae</taxon>
        <taxon>Agaricales</taxon>
        <taxon>Marasmiineae</taxon>
        <taxon>Mycenaceae</taxon>
        <taxon>Mycena</taxon>
    </lineage>
</organism>
<evidence type="ECO:0000256" key="5">
    <source>
        <dbReference type="ARBA" id="ARBA00023128"/>
    </source>
</evidence>
<keyword evidence="5" id="KW-0496">Mitochondrion</keyword>
<evidence type="ECO:0000313" key="8">
    <source>
        <dbReference type="EMBL" id="KAJ7759187.1"/>
    </source>
</evidence>
<dbReference type="InterPro" id="IPR026590">
    <property type="entry name" value="Ssirtuin_cat_dom"/>
</dbReference>
<evidence type="ECO:0000256" key="3">
    <source>
        <dbReference type="ARBA" id="ARBA00022679"/>
    </source>
</evidence>
<dbReference type="Pfam" id="PF02146">
    <property type="entry name" value="SIR2"/>
    <property type="match status" value="1"/>
</dbReference>
<dbReference type="SUPFAM" id="SSF52467">
    <property type="entry name" value="DHS-like NAD/FAD-binding domain"/>
    <property type="match status" value="1"/>
</dbReference>
<dbReference type="GO" id="GO:0070403">
    <property type="term" value="F:NAD+ binding"/>
    <property type="evidence" value="ECO:0007669"/>
    <property type="project" value="InterPro"/>
</dbReference>
<dbReference type="Proteomes" id="UP001215598">
    <property type="component" value="Unassembled WGS sequence"/>
</dbReference>
<evidence type="ECO:0000259" key="7">
    <source>
        <dbReference type="PROSITE" id="PS50305"/>
    </source>
</evidence>
<dbReference type="PANTHER" id="PTHR11085:SF10">
    <property type="entry name" value="NAD-DEPENDENT PROTEIN DEACYLASE SIRTUIN-5, MITOCHONDRIAL-RELATED"/>
    <property type="match status" value="1"/>
</dbReference>
<comment type="subcellular location">
    <subcellularLocation>
        <location evidence="1">Mitochondrion</location>
    </subcellularLocation>
</comment>
<keyword evidence="3" id="KW-0808">Transferase</keyword>
<evidence type="ECO:0000256" key="2">
    <source>
        <dbReference type="ARBA" id="ARBA00006924"/>
    </source>
</evidence>
<sequence>MRISVPSIPLLSTRPPAPQRSIQEAVERVAEFLLPGNVAILTGAGVSVDSGIRAYRGNDGRYMNPNYKPLFYHQLMDESEAGYAFRQRYWLRSYLGYSHPRAGYPAMRASLPNPTHYGLAALQYAGVAPRLITQNVDGLHHRALNLSPGMKNDSILELHGSLHHVHCKHGHVVDRMTFQHWLSAANPQWKAFADEAERTGNKPRTNPDGDVAIEHLGAAYNTFIVPECPSCLLQDRINSVHKPEVIFFGESIPQPVKDQSFHDVEEADRLLVIGTTLATYSAFRLLKRAVELDKPVLLLNVGPSRGDSVSEVDRIDMASGLIIRDVVQGCIVGTAAAEDPIVAKMLRSGVVKPPEDDTRGAEVGGGGGGGEIISSFRSIRREADIHRSRKVVDIANT</sequence>
<dbReference type="InterPro" id="IPR029035">
    <property type="entry name" value="DHS-like_NAD/FAD-binding_dom"/>
</dbReference>
<comment type="similarity">
    <text evidence="2">Belongs to the sirtuin family. Class I subfamily.</text>
</comment>
<reference evidence="8" key="1">
    <citation type="submission" date="2023-03" db="EMBL/GenBank/DDBJ databases">
        <title>Massive genome expansion in bonnet fungi (Mycena s.s.) driven by repeated elements and novel gene families across ecological guilds.</title>
        <authorList>
            <consortium name="Lawrence Berkeley National Laboratory"/>
            <person name="Harder C.B."/>
            <person name="Miyauchi S."/>
            <person name="Viragh M."/>
            <person name="Kuo A."/>
            <person name="Thoen E."/>
            <person name="Andreopoulos B."/>
            <person name="Lu D."/>
            <person name="Skrede I."/>
            <person name="Drula E."/>
            <person name="Henrissat B."/>
            <person name="Morin E."/>
            <person name="Kohler A."/>
            <person name="Barry K."/>
            <person name="LaButti K."/>
            <person name="Morin E."/>
            <person name="Salamov A."/>
            <person name="Lipzen A."/>
            <person name="Mereny Z."/>
            <person name="Hegedus B."/>
            <person name="Baldrian P."/>
            <person name="Stursova M."/>
            <person name="Weitz H."/>
            <person name="Taylor A."/>
            <person name="Grigoriev I.V."/>
            <person name="Nagy L.G."/>
            <person name="Martin F."/>
            <person name="Kauserud H."/>
        </authorList>
    </citation>
    <scope>NUCLEOTIDE SEQUENCE</scope>
    <source>
        <strain evidence="8">CBHHK182m</strain>
    </source>
</reference>
<gene>
    <name evidence="8" type="ORF">B0H16DRAFT_1313614</name>
</gene>
<comment type="caution">
    <text evidence="6">Lacks conserved residue(s) required for the propagation of feature annotation.</text>
</comment>
<dbReference type="InterPro" id="IPR003000">
    <property type="entry name" value="Sirtuin"/>
</dbReference>
<evidence type="ECO:0000313" key="9">
    <source>
        <dbReference type="Proteomes" id="UP001215598"/>
    </source>
</evidence>
<keyword evidence="9" id="KW-1185">Reference proteome</keyword>
<accession>A0AAD7NFZ7</accession>
<dbReference type="InterPro" id="IPR050134">
    <property type="entry name" value="NAD-dep_sirtuin_deacylases"/>
</dbReference>
<dbReference type="InterPro" id="IPR026591">
    <property type="entry name" value="Sirtuin_cat_small_dom_sf"/>
</dbReference>
<evidence type="ECO:0000256" key="1">
    <source>
        <dbReference type="ARBA" id="ARBA00004173"/>
    </source>
</evidence>
<evidence type="ECO:0000256" key="6">
    <source>
        <dbReference type="PROSITE-ProRule" id="PRU00236"/>
    </source>
</evidence>
<comment type="caution">
    <text evidence="8">The sequence shown here is derived from an EMBL/GenBank/DDBJ whole genome shotgun (WGS) entry which is preliminary data.</text>
</comment>
<dbReference type="Gene3D" id="3.30.1600.10">
    <property type="entry name" value="SIR2/SIRT2 'Small Domain"/>
    <property type="match status" value="1"/>
</dbReference>